<dbReference type="Gene3D" id="2.60.40.1260">
    <property type="entry name" value="Lamin Tail domain"/>
    <property type="match status" value="1"/>
</dbReference>
<dbReference type="Proteomes" id="UP001596328">
    <property type="component" value="Unassembled WGS sequence"/>
</dbReference>
<gene>
    <name evidence="2" type="ORF">ACFQE1_10395</name>
</gene>
<dbReference type="AlphaFoldDB" id="A0ABD5RZJ5"/>
<sequence>GGSDGDPDDTDDAGEYVAVESTAETPLDLTGWTVEDEAGKRYAFPDGLVVPPGAMIRLYTGEGTDRVDLHWGRSGAVWNDDGDTASVFDDGGDLVAERSY</sequence>
<evidence type="ECO:0000313" key="2">
    <source>
        <dbReference type="EMBL" id="MFC6724775.1"/>
    </source>
</evidence>
<dbReference type="SUPFAM" id="SSF74853">
    <property type="entry name" value="Lamin A/C globular tail domain"/>
    <property type="match status" value="1"/>
</dbReference>
<protein>
    <submittedName>
        <fullName evidence="2">Lamin tail domain-containing protein</fullName>
    </submittedName>
</protein>
<accession>A0ABD5RZJ5</accession>
<dbReference type="Pfam" id="PF00932">
    <property type="entry name" value="LTD"/>
    <property type="match status" value="1"/>
</dbReference>
<evidence type="ECO:0000259" key="1">
    <source>
        <dbReference type="PROSITE" id="PS51841"/>
    </source>
</evidence>
<organism evidence="2 3">
    <name type="scientific">Halobium palmae</name>
    <dbReference type="NCBI Taxonomy" id="1776492"/>
    <lineage>
        <taxon>Archaea</taxon>
        <taxon>Methanobacteriati</taxon>
        <taxon>Methanobacteriota</taxon>
        <taxon>Stenosarchaea group</taxon>
        <taxon>Halobacteria</taxon>
        <taxon>Halobacteriales</taxon>
        <taxon>Haloferacaceae</taxon>
        <taxon>Halobium</taxon>
    </lineage>
</organism>
<name>A0ABD5RZJ5_9EURY</name>
<dbReference type="EMBL" id="JBHSWU010000275">
    <property type="protein sequence ID" value="MFC6724775.1"/>
    <property type="molecule type" value="Genomic_DNA"/>
</dbReference>
<feature type="non-terminal residue" evidence="2">
    <location>
        <position position="1"/>
    </location>
</feature>
<dbReference type="InterPro" id="IPR001322">
    <property type="entry name" value="Lamin_tail_dom"/>
</dbReference>
<feature type="domain" description="LTD" evidence="1">
    <location>
        <begin position="1"/>
        <end position="100"/>
    </location>
</feature>
<proteinExistence type="predicted"/>
<dbReference type="InterPro" id="IPR036415">
    <property type="entry name" value="Lamin_tail_dom_sf"/>
</dbReference>
<dbReference type="PROSITE" id="PS51841">
    <property type="entry name" value="LTD"/>
    <property type="match status" value="1"/>
</dbReference>
<comment type="caution">
    <text evidence="2">The sequence shown here is derived from an EMBL/GenBank/DDBJ whole genome shotgun (WGS) entry which is preliminary data.</text>
</comment>
<keyword evidence="3" id="KW-1185">Reference proteome</keyword>
<reference evidence="2 3" key="1">
    <citation type="journal article" date="2019" name="Int. J. Syst. Evol. Microbiol.">
        <title>The Global Catalogue of Microorganisms (GCM) 10K type strain sequencing project: providing services to taxonomists for standard genome sequencing and annotation.</title>
        <authorList>
            <consortium name="The Broad Institute Genomics Platform"/>
            <consortium name="The Broad Institute Genome Sequencing Center for Infectious Disease"/>
            <person name="Wu L."/>
            <person name="Ma J."/>
        </authorList>
    </citation>
    <scope>NUCLEOTIDE SEQUENCE [LARGE SCALE GENOMIC DNA]</scope>
    <source>
        <strain evidence="2 3">NBRC 111368</strain>
    </source>
</reference>
<evidence type="ECO:0000313" key="3">
    <source>
        <dbReference type="Proteomes" id="UP001596328"/>
    </source>
</evidence>